<name>A0ABR8U2C1_9CELL</name>
<dbReference type="EMBL" id="JACSQF010000018">
    <property type="protein sequence ID" value="MBD7982179.1"/>
    <property type="molecule type" value="Genomic_DNA"/>
</dbReference>
<feature type="region of interest" description="Disordered" evidence="1">
    <location>
        <begin position="270"/>
        <end position="292"/>
    </location>
</feature>
<evidence type="ECO:0000313" key="3">
    <source>
        <dbReference type="Proteomes" id="UP000655570"/>
    </source>
</evidence>
<protein>
    <submittedName>
        <fullName evidence="2">DUF3626 domain-containing protein</fullName>
    </submittedName>
</protein>
<gene>
    <name evidence="2" type="ORF">H9641_15850</name>
</gene>
<feature type="compositionally biased region" description="Low complexity" evidence="1">
    <location>
        <begin position="282"/>
        <end position="292"/>
    </location>
</feature>
<keyword evidence="3" id="KW-1185">Reference proteome</keyword>
<evidence type="ECO:0000256" key="1">
    <source>
        <dbReference type="SAM" id="MobiDB-lite"/>
    </source>
</evidence>
<dbReference type="InterPro" id="IPR022074">
    <property type="entry name" value="DUF3626"/>
</dbReference>
<reference evidence="2 3" key="1">
    <citation type="submission" date="2020-08" db="EMBL/GenBank/DDBJ databases">
        <title>A Genomic Blueprint of the Chicken Gut Microbiome.</title>
        <authorList>
            <person name="Gilroy R."/>
            <person name="Ravi A."/>
            <person name="Getino M."/>
            <person name="Pursley I."/>
            <person name="Horton D.L."/>
            <person name="Alikhan N.-F."/>
            <person name="Baker D."/>
            <person name="Gharbi K."/>
            <person name="Hall N."/>
            <person name="Watson M."/>
            <person name="Adriaenssens E.M."/>
            <person name="Foster-Nyarko E."/>
            <person name="Jarju S."/>
            <person name="Secka A."/>
            <person name="Antonio M."/>
            <person name="Oren A."/>
            <person name="Chaudhuri R."/>
            <person name="La Ragione R.M."/>
            <person name="Hildebrand F."/>
            <person name="Pallen M.J."/>
        </authorList>
    </citation>
    <scope>NUCLEOTIDE SEQUENCE [LARGE SCALE GENOMIC DNA]</scope>
    <source>
        <strain evidence="2 3">Sa2CUA9</strain>
    </source>
</reference>
<dbReference type="Pfam" id="PF12294">
    <property type="entry name" value="DUF3626"/>
    <property type="match status" value="2"/>
</dbReference>
<organism evidence="2 3">
    <name type="scientific">Oerskovia merdavium</name>
    <dbReference type="NCBI Taxonomy" id="2762227"/>
    <lineage>
        <taxon>Bacteria</taxon>
        <taxon>Bacillati</taxon>
        <taxon>Actinomycetota</taxon>
        <taxon>Actinomycetes</taxon>
        <taxon>Micrococcales</taxon>
        <taxon>Cellulomonadaceae</taxon>
        <taxon>Oerskovia</taxon>
    </lineage>
</organism>
<dbReference type="RefSeq" id="WP_191805398.1">
    <property type="nucleotide sequence ID" value="NZ_JACSQF010000018.1"/>
</dbReference>
<accession>A0ABR8U2C1</accession>
<sequence length="292" mass="31313">MDPGAALEHVLARALDGPPLRDDARIALHFHPDTDLRGEPTLERILRDGSYLSQFVTGTSNGGLTAEGRGDRWRWEQRMFGGTYDDAPAGSRPVYGALVLDRDPYGPSPRFGSAWFRLRRATVDRATFAFPDSAQGPEAFGVARRMGLVELLRASAPGDPLDRYVESHVHGGVAVPGDVEALVLDPSHRDVLGGVLHGVDLAVEWHPGYVVDVGTIARHADYRGSDVVGLAARVAEDGVITPAVLGRWRGRPDVDPQILKRVWHSVARFGRTAPDGDGGASGAAATDTPGPR</sequence>
<comment type="caution">
    <text evidence="2">The sequence shown here is derived from an EMBL/GenBank/DDBJ whole genome shotgun (WGS) entry which is preliminary data.</text>
</comment>
<evidence type="ECO:0000313" key="2">
    <source>
        <dbReference type="EMBL" id="MBD7982179.1"/>
    </source>
</evidence>
<proteinExistence type="predicted"/>
<dbReference type="Proteomes" id="UP000655570">
    <property type="component" value="Unassembled WGS sequence"/>
</dbReference>